<comment type="similarity">
    <text evidence="2 8 13">Belongs to the glutamyl-tRNA reductase family.</text>
</comment>
<feature type="site" description="Important for activity" evidence="8 12">
    <location>
        <position position="99"/>
    </location>
</feature>
<feature type="domain" description="Tetrapyrrole biosynthesis glutamyl-tRNA reductase dimerisation" evidence="14">
    <location>
        <begin position="319"/>
        <end position="415"/>
    </location>
</feature>
<dbReference type="FunFam" id="3.30.460.30:FF:000001">
    <property type="entry name" value="Glutamyl-tRNA reductase"/>
    <property type="match status" value="1"/>
</dbReference>
<dbReference type="EMBL" id="CP007026">
    <property type="protein sequence ID" value="AJA92781.1"/>
    <property type="molecule type" value="Genomic_DNA"/>
</dbReference>
<keyword evidence="6 8" id="KW-0627">Porphyrin biosynthesis</keyword>
<evidence type="ECO:0000256" key="4">
    <source>
        <dbReference type="ARBA" id="ARBA00022857"/>
    </source>
</evidence>
<evidence type="ECO:0000256" key="10">
    <source>
        <dbReference type="PIRSR" id="PIRSR000445-2"/>
    </source>
</evidence>
<dbReference type="Proteomes" id="UP000030944">
    <property type="component" value="Chromosome"/>
</dbReference>
<evidence type="ECO:0000256" key="1">
    <source>
        <dbReference type="ARBA" id="ARBA00005059"/>
    </source>
</evidence>
<dbReference type="GO" id="GO:0019353">
    <property type="term" value="P:protoporphyrinogen IX biosynthetic process from glutamate"/>
    <property type="evidence" value="ECO:0007669"/>
    <property type="project" value="TreeGrafter"/>
</dbReference>
<dbReference type="GO" id="GO:0008883">
    <property type="term" value="F:glutamyl-tRNA reductase activity"/>
    <property type="evidence" value="ECO:0007669"/>
    <property type="project" value="UniProtKB-UniRule"/>
</dbReference>
<dbReference type="InterPro" id="IPR000343">
    <property type="entry name" value="4pyrrol_synth_GluRdtase"/>
</dbReference>
<dbReference type="KEGG" id="nbv:T478_0465"/>
<dbReference type="InterPro" id="IPR036343">
    <property type="entry name" value="GluRdtase_N_sf"/>
</dbReference>
<feature type="domain" description="Quinate/shikimate 5-dehydrogenase/glutamyl-tRNA reductase" evidence="15">
    <location>
        <begin position="171"/>
        <end position="303"/>
    </location>
</feature>
<comment type="domain">
    <text evidence="8">Possesses an unusual extended V-shaped dimeric structure with each monomer consisting of three distinct domains arranged along a curved 'spinal' alpha-helix. The N-terminal catalytic domain specifically recognizes the glutamate moiety of the substrate. The second domain is the NADPH-binding domain, and the third C-terminal domain is responsible for dimerization.</text>
</comment>
<dbReference type="Gene3D" id="3.40.50.720">
    <property type="entry name" value="NAD(P)-binding Rossmann-like Domain"/>
    <property type="match status" value="1"/>
</dbReference>
<evidence type="ECO:0000259" key="16">
    <source>
        <dbReference type="Pfam" id="PF05201"/>
    </source>
</evidence>
<feature type="domain" description="Glutamyl-tRNA reductase N-terminal" evidence="16">
    <location>
        <begin position="12"/>
        <end position="156"/>
    </location>
</feature>
<dbReference type="EC" id="1.2.1.70" evidence="3 8"/>
<evidence type="ECO:0000256" key="5">
    <source>
        <dbReference type="ARBA" id="ARBA00023002"/>
    </source>
</evidence>
<evidence type="ECO:0000256" key="2">
    <source>
        <dbReference type="ARBA" id="ARBA00005916"/>
    </source>
</evidence>
<feature type="binding site" evidence="8 11">
    <location>
        <begin position="189"/>
        <end position="194"/>
    </location>
    <ligand>
        <name>NADP(+)</name>
        <dbReference type="ChEBI" id="CHEBI:58349"/>
    </ligand>
</feature>
<dbReference type="Gene3D" id="3.30.460.30">
    <property type="entry name" value="Glutamyl-tRNA reductase, N-terminal domain"/>
    <property type="match status" value="1"/>
</dbReference>
<dbReference type="FunFam" id="3.40.50.720:FF:000031">
    <property type="entry name" value="Glutamyl-tRNA reductase"/>
    <property type="match status" value="1"/>
</dbReference>
<sequence>MEMTKNIINARVTFKKSPIHVLERFSLGDSENAYKSFKDHTGLSECVILQTCNRVEIFGSGNNFDREEIKKTWASLSGLEENSFNDNLEWSQNSDVYEHLLKLTSGLDSMVVGEEQIMTQIKDSIQSAKKLKVSGESLNTLFDKAIRVGTRVRTSTGISKGSISVGSMAVKLAEENVDEMKSKKILLIGTGEAATLVAKSLKKRGYPFFISSRTVERSTSFSKTVGGEPVDFNSILTGFENYDIVFVATTAPYFLVTFERIQKALETKHSGMMILDLSNPRTVDEKVAELRGIKLMNIDQIAEMVDKNMRSRIGQKNSAEEIIKEELPVLEATMKRLEAEPIVKDVFKSTDAIRVKELEKAFSMLGELNDSQKKIIEELTKSVAENIMSTPMNNLRKETEHGNSDVINAASKLFNFKKEEN</sequence>
<evidence type="ECO:0000259" key="14">
    <source>
        <dbReference type="Pfam" id="PF00745"/>
    </source>
</evidence>
<proteinExistence type="inferred from homology"/>
<dbReference type="InterPro" id="IPR006151">
    <property type="entry name" value="Shikm_DH/Glu-tRNA_Rdtase"/>
</dbReference>
<dbReference type="InterPro" id="IPR015895">
    <property type="entry name" value="4pyrrol_synth_GluRdtase_N"/>
</dbReference>
<dbReference type="InterPro" id="IPR015896">
    <property type="entry name" value="4pyrrol_synth_GluRdtase_dimer"/>
</dbReference>
<gene>
    <name evidence="8 17" type="primary">hemA</name>
    <name evidence="17" type="ORF">T478_0465</name>
</gene>
<dbReference type="Pfam" id="PF01488">
    <property type="entry name" value="Shikimate_DH"/>
    <property type="match status" value="1"/>
</dbReference>
<name>A0A0A7V3K2_9ARCH</name>
<dbReference type="InterPro" id="IPR018214">
    <property type="entry name" value="GluRdtase_CS"/>
</dbReference>
<evidence type="ECO:0000256" key="13">
    <source>
        <dbReference type="RuleBase" id="RU000584"/>
    </source>
</evidence>
<dbReference type="PIRSF" id="PIRSF000445">
    <property type="entry name" value="4pyrrol_synth_GluRdtase"/>
    <property type="match status" value="1"/>
</dbReference>
<comment type="pathway">
    <text evidence="1 8 13">Porphyrin-containing compound metabolism; protoporphyrin-IX biosynthesis; 5-aminolevulinate from L-glutamyl-tRNA(Glu): step 1/2.</text>
</comment>
<feature type="binding site" evidence="8 10">
    <location>
        <begin position="51"/>
        <end position="54"/>
    </location>
    <ligand>
        <name>substrate</name>
    </ligand>
</feature>
<organism evidence="17 18">
    <name type="scientific">Candidatus Nitrosopelagicus brevis</name>
    <dbReference type="NCBI Taxonomy" id="1410606"/>
    <lineage>
        <taxon>Archaea</taxon>
        <taxon>Nitrososphaerota</taxon>
    </lineage>
</organism>
<evidence type="ECO:0000256" key="8">
    <source>
        <dbReference type="HAMAP-Rule" id="MF_00087"/>
    </source>
</evidence>
<dbReference type="NCBIfam" id="TIGR01035">
    <property type="entry name" value="hemA"/>
    <property type="match status" value="1"/>
</dbReference>
<evidence type="ECO:0000259" key="15">
    <source>
        <dbReference type="Pfam" id="PF01488"/>
    </source>
</evidence>
<dbReference type="PANTHER" id="PTHR43013:SF1">
    <property type="entry name" value="GLUTAMYL-TRNA REDUCTASE"/>
    <property type="match status" value="1"/>
</dbReference>
<dbReference type="SUPFAM" id="SSF69742">
    <property type="entry name" value="Glutamyl tRNA-reductase catalytic, N-terminal domain"/>
    <property type="match status" value="1"/>
</dbReference>
<evidence type="ECO:0000313" key="17">
    <source>
        <dbReference type="EMBL" id="AJA92781.1"/>
    </source>
</evidence>
<dbReference type="UniPathway" id="UPA00251">
    <property type="reaction ID" value="UER00316"/>
</dbReference>
<protein>
    <recommendedName>
        <fullName evidence="3 8">Glutamyl-tRNA reductase</fullName>
        <shortName evidence="8">GluTR</shortName>
        <ecNumber evidence="3 8">1.2.1.70</ecNumber>
    </recommendedName>
</protein>
<dbReference type="HOGENOM" id="CLU_035113_2_2_2"/>
<dbReference type="GO" id="GO:0050661">
    <property type="term" value="F:NADP binding"/>
    <property type="evidence" value="ECO:0007669"/>
    <property type="project" value="InterPro"/>
</dbReference>
<dbReference type="SUPFAM" id="SSF69075">
    <property type="entry name" value="Glutamyl tRNA-reductase dimerization domain"/>
    <property type="match status" value="1"/>
</dbReference>
<dbReference type="AlphaFoldDB" id="A0A0A7V3K2"/>
<dbReference type="InterPro" id="IPR036453">
    <property type="entry name" value="GluRdtase_dimer_dom_sf"/>
</dbReference>
<dbReference type="Pfam" id="PF05201">
    <property type="entry name" value="GlutR_N"/>
    <property type="match status" value="1"/>
</dbReference>
<comment type="subunit">
    <text evidence="8">Homodimer.</text>
</comment>
<evidence type="ECO:0000256" key="7">
    <source>
        <dbReference type="ARBA" id="ARBA00047464"/>
    </source>
</evidence>
<dbReference type="HAMAP" id="MF_00087">
    <property type="entry name" value="Glu_tRNA_reductase"/>
    <property type="match status" value="1"/>
</dbReference>
<comment type="function">
    <text evidence="8">Catalyzes the NADPH-dependent reduction of glutamyl-tRNA(Glu) to glutamate 1-semialdehyde (GSA).</text>
</comment>
<comment type="miscellaneous">
    <text evidence="8">During catalysis, the active site Cys acts as a nucleophile attacking the alpha-carbonyl group of tRNA-bound glutamate with the formation of a thioester intermediate between enzyme and glutamate, and the concomitant release of tRNA(Glu). The thioester intermediate is finally reduced by direct hydride transfer from NADPH, to form the product GSA.</text>
</comment>
<dbReference type="PANTHER" id="PTHR43013">
    <property type="entry name" value="GLUTAMYL-TRNA REDUCTASE"/>
    <property type="match status" value="1"/>
</dbReference>
<dbReference type="STRING" id="1410606.T478_0465"/>
<accession>A0A0A7V3K2</accession>
<evidence type="ECO:0000256" key="12">
    <source>
        <dbReference type="PIRSR" id="PIRSR000445-4"/>
    </source>
</evidence>
<dbReference type="InterPro" id="IPR036291">
    <property type="entry name" value="NAD(P)-bd_dom_sf"/>
</dbReference>
<keyword evidence="5 8" id="KW-0560">Oxidoreductase</keyword>
<dbReference type="SUPFAM" id="SSF51735">
    <property type="entry name" value="NAD(P)-binding Rossmann-fold domains"/>
    <property type="match status" value="1"/>
</dbReference>
<dbReference type="PROSITE" id="PS00747">
    <property type="entry name" value="GLUTR"/>
    <property type="match status" value="1"/>
</dbReference>
<feature type="binding site" evidence="8 10">
    <location>
        <position position="109"/>
    </location>
    <ligand>
        <name>substrate</name>
    </ligand>
</feature>
<evidence type="ECO:0000256" key="11">
    <source>
        <dbReference type="PIRSR" id="PIRSR000445-3"/>
    </source>
</evidence>
<feature type="active site" description="Nucleophile" evidence="8 9">
    <location>
        <position position="52"/>
    </location>
</feature>
<comment type="catalytic activity">
    <reaction evidence="7 8 13">
        <text>(S)-4-amino-5-oxopentanoate + tRNA(Glu) + NADP(+) = L-glutamyl-tRNA(Glu) + NADPH + H(+)</text>
        <dbReference type="Rhea" id="RHEA:12344"/>
        <dbReference type="Rhea" id="RHEA-COMP:9663"/>
        <dbReference type="Rhea" id="RHEA-COMP:9680"/>
        <dbReference type="ChEBI" id="CHEBI:15378"/>
        <dbReference type="ChEBI" id="CHEBI:57501"/>
        <dbReference type="ChEBI" id="CHEBI:57783"/>
        <dbReference type="ChEBI" id="CHEBI:58349"/>
        <dbReference type="ChEBI" id="CHEBI:78442"/>
        <dbReference type="ChEBI" id="CHEBI:78520"/>
        <dbReference type="EC" id="1.2.1.70"/>
    </reaction>
</comment>
<reference evidence="17 18" key="1">
    <citation type="journal article" date="2015" name="Proc. Natl. Acad. Sci. U.S.A.">
        <title>Genomic and proteomic characterization of "Candidatus Nitrosopelagicus brevis": An ammonia-oxidizing archaeon from the open ocean.</title>
        <authorList>
            <person name="Santoro A.E."/>
            <person name="Dupont C.L."/>
            <person name="Richter R.A."/>
            <person name="Craig M.T."/>
            <person name="Carini P."/>
            <person name="McIlvin M.R."/>
            <person name="Yang Y."/>
            <person name="Orsi W.D."/>
            <person name="Moran D.M."/>
            <person name="Saito M.A."/>
        </authorList>
    </citation>
    <scope>NUCLEOTIDE SEQUENCE [LARGE SCALE GENOMIC DNA]</scope>
    <source>
        <strain evidence="18">V2</strain>
    </source>
</reference>
<evidence type="ECO:0000313" key="18">
    <source>
        <dbReference type="Proteomes" id="UP000030944"/>
    </source>
</evidence>
<feature type="binding site" evidence="8 10">
    <location>
        <begin position="114"/>
        <end position="116"/>
    </location>
    <ligand>
        <name>substrate</name>
    </ligand>
</feature>
<evidence type="ECO:0000256" key="6">
    <source>
        <dbReference type="ARBA" id="ARBA00023244"/>
    </source>
</evidence>
<evidence type="ECO:0000256" key="9">
    <source>
        <dbReference type="PIRSR" id="PIRSR000445-1"/>
    </source>
</evidence>
<keyword evidence="4 8" id="KW-0521">NADP</keyword>
<dbReference type="Pfam" id="PF00745">
    <property type="entry name" value="GlutR_dimer"/>
    <property type="match status" value="1"/>
</dbReference>
<evidence type="ECO:0000256" key="3">
    <source>
        <dbReference type="ARBA" id="ARBA00012970"/>
    </source>
</evidence>
<feature type="binding site" evidence="8 10">
    <location>
        <position position="120"/>
    </location>
    <ligand>
        <name>substrate</name>
    </ligand>
</feature>
<dbReference type="CDD" id="cd05213">
    <property type="entry name" value="NAD_bind_Glutamyl_tRNA_reduct"/>
    <property type="match status" value="1"/>
</dbReference>